<accession>A0A6I3S2A2</accession>
<reference evidence="1 2" key="1">
    <citation type="journal article" date="2019" name="Nat. Med.">
        <title>A library of human gut bacterial isolates paired with longitudinal multiomics data enables mechanistic microbiome research.</title>
        <authorList>
            <person name="Poyet M."/>
            <person name="Groussin M."/>
            <person name="Gibbons S.M."/>
            <person name="Avila-Pacheco J."/>
            <person name="Jiang X."/>
            <person name="Kearney S.M."/>
            <person name="Perrotta A.R."/>
            <person name="Berdy B."/>
            <person name="Zhao S."/>
            <person name="Lieberman T.D."/>
            <person name="Swanson P.K."/>
            <person name="Smith M."/>
            <person name="Roesemann S."/>
            <person name="Alexander J.E."/>
            <person name="Rich S.A."/>
            <person name="Livny J."/>
            <person name="Vlamakis H."/>
            <person name="Clish C."/>
            <person name="Bullock K."/>
            <person name="Deik A."/>
            <person name="Scott J."/>
            <person name="Pierce K.A."/>
            <person name="Xavier R.J."/>
            <person name="Alm E.J."/>
        </authorList>
    </citation>
    <scope>NUCLEOTIDE SEQUENCE [LARGE SCALE GENOMIC DNA]</scope>
    <source>
        <strain evidence="1 2">BIOML-A2</strain>
    </source>
</reference>
<gene>
    <name evidence="1" type="ORF">GMD42_07690</name>
</gene>
<dbReference type="RefSeq" id="WP_155168107.1">
    <property type="nucleotide sequence ID" value="NZ_WNCA01000016.1"/>
</dbReference>
<dbReference type="AlphaFoldDB" id="A0A6I3S2A2"/>
<sequence>MNYEEKIEYAEPVVIEKRLMQQLIDPSADVRPLDTEAAEKFLAEYEVLRFENPLETQICKPFGGEKETECVTASAVKKETIKEIDAFEHDLDEARQNRLRAEYLQECKSGKEIKPLFGVDIEYENIPWNNPLDEEEMDYLTQITPTSFVLDPKEDSGRIDLLDSALITKFGAFLNRKNGEIEDDKFYCAPEFRRNEVCYYGTLRLRLYEAGDQVKSFGNWIEQTKSWTGVFDLSQLNFDDKKDIEYALKDLPEKLLREKVFQGAKEDELFWRENVTAPIEQTLNLLKEPNKAIRLQVKEKDQSMADVLERDIREKAEERWKAIETERNQSKEVLTPENRRVFDVLFSAYVATEDLQNHPRLQMALEKRLLGMFVAAQKKGVSLGLNEYSMDAPSRNQTIIQVKQPAREREKQ</sequence>
<evidence type="ECO:0000313" key="2">
    <source>
        <dbReference type="Proteomes" id="UP000462362"/>
    </source>
</evidence>
<dbReference type="EMBL" id="WNCL01000020">
    <property type="protein sequence ID" value="MTU43506.1"/>
    <property type="molecule type" value="Genomic_DNA"/>
</dbReference>
<proteinExistence type="predicted"/>
<protein>
    <submittedName>
        <fullName evidence="1">Uncharacterized protein</fullName>
    </submittedName>
</protein>
<dbReference type="Proteomes" id="UP000462362">
    <property type="component" value="Unassembled WGS sequence"/>
</dbReference>
<evidence type="ECO:0000313" key="1">
    <source>
        <dbReference type="EMBL" id="MTU43506.1"/>
    </source>
</evidence>
<name>A0A6I3S2A2_9BURK</name>
<comment type="caution">
    <text evidence="1">The sequence shown here is derived from an EMBL/GenBank/DDBJ whole genome shotgun (WGS) entry which is preliminary data.</text>
</comment>
<organism evidence="1 2">
    <name type="scientific">Parasutterella excrementihominis</name>
    <dbReference type="NCBI Taxonomy" id="487175"/>
    <lineage>
        <taxon>Bacteria</taxon>
        <taxon>Pseudomonadati</taxon>
        <taxon>Pseudomonadota</taxon>
        <taxon>Betaproteobacteria</taxon>
        <taxon>Burkholderiales</taxon>
        <taxon>Sutterellaceae</taxon>
        <taxon>Parasutterella</taxon>
    </lineage>
</organism>